<comment type="caution">
    <text evidence="7">The sequence shown here is derived from an EMBL/GenBank/DDBJ whole genome shotgun (WGS) entry which is preliminary data.</text>
</comment>
<evidence type="ECO:0000256" key="1">
    <source>
        <dbReference type="ARBA" id="ARBA00004141"/>
    </source>
</evidence>
<keyword evidence="8" id="KW-1185">Reference proteome</keyword>
<dbReference type="InterPro" id="IPR000832">
    <property type="entry name" value="GPCR_2_secretin-like"/>
</dbReference>
<dbReference type="GO" id="GO:0016020">
    <property type="term" value="C:membrane"/>
    <property type="evidence" value="ECO:0007669"/>
    <property type="project" value="UniProtKB-SubCell"/>
</dbReference>
<dbReference type="Proteomes" id="UP000663879">
    <property type="component" value="Unassembled WGS sequence"/>
</dbReference>
<dbReference type="PANTHER" id="PTHR45902:SF1">
    <property type="entry name" value="LATROPHILIN RECEPTOR-LIKE PROTEIN A"/>
    <property type="match status" value="1"/>
</dbReference>
<evidence type="ECO:0000313" key="7">
    <source>
        <dbReference type="EMBL" id="CAF0829549.1"/>
    </source>
</evidence>
<evidence type="ECO:0000256" key="4">
    <source>
        <dbReference type="ARBA" id="ARBA00023136"/>
    </source>
</evidence>
<feature type="transmembrane region" description="Helical" evidence="5">
    <location>
        <begin position="581"/>
        <end position="600"/>
    </location>
</feature>
<evidence type="ECO:0000256" key="3">
    <source>
        <dbReference type="ARBA" id="ARBA00022989"/>
    </source>
</evidence>
<dbReference type="InterPro" id="IPR017981">
    <property type="entry name" value="GPCR_2-like_7TM"/>
</dbReference>
<dbReference type="InterPro" id="IPR053231">
    <property type="entry name" value="GPCR_LN-TM7"/>
</dbReference>
<feature type="transmembrane region" description="Helical" evidence="5">
    <location>
        <begin position="473"/>
        <end position="495"/>
    </location>
</feature>
<organism evidence="7 8">
    <name type="scientific">Brachionus calyciflorus</name>
    <dbReference type="NCBI Taxonomy" id="104777"/>
    <lineage>
        <taxon>Eukaryota</taxon>
        <taxon>Metazoa</taxon>
        <taxon>Spiralia</taxon>
        <taxon>Gnathifera</taxon>
        <taxon>Rotifera</taxon>
        <taxon>Eurotatoria</taxon>
        <taxon>Monogononta</taxon>
        <taxon>Pseudotrocha</taxon>
        <taxon>Ploima</taxon>
        <taxon>Brachionidae</taxon>
        <taxon>Brachionus</taxon>
    </lineage>
</organism>
<dbReference type="AlphaFoldDB" id="A0A813UX48"/>
<dbReference type="CDD" id="cd15039">
    <property type="entry name" value="7tmB3_Methuselah-like"/>
    <property type="match status" value="1"/>
</dbReference>
<feature type="transmembrane region" description="Helical" evidence="5">
    <location>
        <begin position="533"/>
        <end position="560"/>
    </location>
</feature>
<dbReference type="Pfam" id="PF00002">
    <property type="entry name" value="7tm_2"/>
    <property type="match status" value="1"/>
</dbReference>
<comment type="subcellular location">
    <subcellularLocation>
        <location evidence="1">Membrane</location>
        <topology evidence="1">Multi-pass membrane protein</topology>
    </subcellularLocation>
</comment>
<dbReference type="PROSITE" id="PS50261">
    <property type="entry name" value="G_PROTEIN_RECEP_F2_4"/>
    <property type="match status" value="1"/>
</dbReference>
<evidence type="ECO:0000256" key="5">
    <source>
        <dbReference type="SAM" id="Phobius"/>
    </source>
</evidence>
<keyword evidence="4 5" id="KW-0472">Membrane</keyword>
<keyword evidence="3 5" id="KW-1133">Transmembrane helix</keyword>
<feature type="transmembrane region" description="Helical" evidence="5">
    <location>
        <begin position="740"/>
        <end position="762"/>
    </location>
</feature>
<feature type="domain" description="G-protein coupled receptors family 2 profile 2" evidence="6">
    <location>
        <begin position="471"/>
        <end position="764"/>
    </location>
</feature>
<dbReference type="InterPro" id="IPR022343">
    <property type="entry name" value="GCR1-cAMP_receptor"/>
</dbReference>
<feature type="transmembrane region" description="Helical" evidence="5">
    <location>
        <begin position="707"/>
        <end position="728"/>
    </location>
</feature>
<evidence type="ECO:0000256" key="2">
    <source>
        <dbReference type="ARBA" id="ARBA00022692"/>
    </source>
</evidence>
<dbReference type="GO" id="GO:0004930">
    <property type="term" value="F:G protein-coupled receptor activity"/>
    <property type="evidence" value="ECO:0007669"/>
    <property type="project" value="InterPro"/>
</dbReference>
<dbReference type="GO" id="GO:0007166">
    <property type="term" value="P:cell surface receptor signaling pathway"/>
    <property type="evidence" value="ECO:0007669"/>
    <property type="project" value="InterPro"/>
</dbReference>
<dbReference type="Gene3D" id="1.20.1070.10">
    <property type="entry name" value="Rhodopsin 7-helix transmembrane proteins"/>
    <property type="match status" value="1"/>
</dbReference>
<accession>A0A813UX48</accession>
<evidence type="ECO:0000313" key="8">
    <source>
        <dbReference type="Proteomes" id="UP000663879"/>
    </source>
</evidence>
<feature type="transmembrane region" description="Helical" evidence="5">
    <location>
        <begin position="656"/>
        <end position="679"/>
    </location>
</feature>
<keyword evidence="2 5" id="KW-0812">Transmembrane</keyword>
<reference evidence="7" key="1">
    <citation type="submission" date="2021-02" db="EMBL/GenBank/DDBJ databases">
        <authorList>
            <person name="Nowell W R."/>
        </authorList>
    </citation>
    <scope>NUCLEOTIDE SEQUENCE</scope>
    <source>
        <strain evidence="7">Ploen Becks lab</strain>
    </source>
</reference>
<name>A0A813UX48_9BILA</name>
<dbReference type="PANTHER" id="PTHR45902">
    <property type="entry name" value="LATROPHILIN RECEPTOR-LIKE PROTEIN A"/>
    <property type="match status" value="1"/>
</dbReference>
<feature type="transmembrane region" description="Helical" evidence="5">
    <location>
        <begin position="507"/>
        <end position="527"/>
    </location>
</feature>
<sequence length="849" mass="98749">MSRYFLMLYLIPPYLSVEISANNFSMIPAYESIFRMLPKLSHSFSARSFRGPQSLSILMNFDPDGTSSIHLLNNANGVYWSDSGNCQHGQMYDPMIGCREIFCMEGYTLDANGCVKDTNYNKSNTPPHKASPEMRIELTIVNKMCTLKINQTNCSTQSLTSNINFVKNFQTLLSEILSINFQRIQNLEIVYQKISVQEDKINSTIKQSLIESIKIIFCIKDKFNTSEKETIQLYFTLVVFAIEQYPIKFQNNTIKLSQVMENDNKLGYFSWCNQKGDVKTYIVNNFRILVSFEPIKQYFVYSNLTNKFYGSGYFFLTILFKTKDDVIRNSEHTLEHFESSYNTYDSWSTDFSKLNYSDVTDFIIDRTNPSLDTSAFLTICDRAPKIRVYCNNYTTIRVRKCEFFYHEHNKSYCWTMFKNKCYSIDEYEYDRKEPDKFIRICQYIPNNTIHLSYLNNVVVKLKEQSLTIKISSWFSMIANITSLICMILTLITYTLFKELRNIPGCNIINLTLALSFAQGSFFMGSFFSNIDMVCFLIAIFTHYGFLASFFWMNVIAFDLYRNFKSAHVLLLSQRVCDRLPFYAVYAWLCPLSIVLLGLVIDFTVREPSFQVPFRPCYARYLSGCDIVSNKWPVKTQCEADNIVTRSCWIQNGRANLVFFGIPIGLIILANGVYLFLTIYNIRIQKRKLLQNKLRRVSRFKLPGDEEIRFYIQMACIMGFTWISGFLLATNTDNNNVLEKILLFLFILSNGFTGVFIFVVFICRKNVKNFYLSLFKKRFSYKSEKIGVSVKSSKNMNGSNLTIASVLESERHFQTRVNYANRQASSFEYIIEESISSNKSLDSMNINNKY</sequence>
<dbReference type="OrthoDB" id="6134459at2759"/>
<evidence type="ECO:0000259" key="6">
    <source>
        <dbReference type="PROSITE" id="PS50261"/>
    </source>
</evidence>
<dbReference type="EMBL" id="CAJNOC010001043">
    <property type="protein sequence ID" value="CAF0829549.1"/>
    <property type="molecule type" value="Genomic_DNA"/>
</dbReference>
<dbReference type="PRINTS" id="PR02001">
    <property type="entry name" value="GCR1CAMPR"/>
</dbReference>
<protein>
    <recommendedName>
        <fullName evidence="6">G-protein coupled receptors family 2 profile 2 domain-containing protein</fullName>
    </recommendedName>
</protein>
<gene>
    <name evidence="7" type="ORF">OXX778_LOCUS7891</name>
</gene>
<proteinExistence type="predicted"/>